<evidence type="ECO:0000313" key="2">
    <source>
        <dbReference type="EMBL" id="KJK50260.1"/>
    </source>
</evidence>
<name>A0A0F0H424_LENAE</name>
<organism evidence="2 3">
    <name type="scientific">Lentzea aerocolonigenes</name>
    <name type="common">Lechevalieria aerocolonigenes</name>
    <name type="synonym">Saccharothrix aerocolonigenes</name>
    <dbReference type="NCBI Taxonomy" id="68170"/>
    <lineage>
        <taxon>Bacteria</taxon>
        <taxon>Bacillati</taxon>
        <taxon>Actinomycetota</taxon>
        <taxon>Actinomycetes</taxon>
        <taxon>Pseudonocardiales</taxon>
        <taxon>Pseudonocardiaceae</taxon>
        <taxon>Lentzea</taxon>
    </lineage>
</organism>
<proteinExistence type="predicted"/>
<dbReference type="PATRIC" id="fig|68170.10.peg.1351"/>
<keyword evidence="3" id="KW-1185">Reference proteome</keyword>
<dbReference type="AlphaFoldDB" id="A0A0F0H424"/>
<dbReference type="InterPro" id="IPR007278">
    <property type="entry name" value="DUF397"/>
</dbReference>
<reference evidence="2 3" key="1">
    <citation type="submission" date="2015-02" db="EMBL/GenBank/DDBJ databases">
        <authorList>
            <person name="Ju K.-S."/>
            <person name="Doroghazi J.R."/>
            <person name="Metcalf W."/>
        </authorList>
    </citation>
    <scope>NUCLEOTIDE SEQUENCE [LARGE SCALE GENOMIC DNA]</scope>
    <source>
        <strain evidence="2 3">NRRL B-16140</strain>
    </source>
</reference>
<gene>
    <name evidence="2" type="ORF">UK23_11335</name>
</gene>
<protein>
    <recommendedName>
        <fullName evidence="1">DUF397 domain-containing protein</fullName>
    </recommendedName>
</protein>
<evidence type="ECO:0000313" key="3">
    <source>
        <dbReference type="Proteomes" id="UP000033393"/>
    </source>
</evidence>
<dbReference type="OrthoDB" id="4564763at2"/>
<dbReference type="EMBL" id="JYJG01000063">
    <property type="protein sequence ID" value="KJK50260.1"/>
    <property type="molecule type" value="Genomic_DNA"/>
</dbReference>
<sequence>MDHVQFKKSSYSGGNPEACVEVGFGTSGVLVRDSTDPELATVPFNRSAWACFVASPSITKSTSA</sequence>
<feature type="domain" description="DUF397" evidence="1">
    <location>
        <begin position="5"/>
        <end position="54"/>
    </location>
</feature>
<accession>A0A0F0H424</accession>
<evidence type="ECO:0000259" key="1">
    <source>
        <dbReference type="Pfam" id="PF04149"/>
    </source>
</evidence>
<dbReference type="Pfam" id="PF04149">
    <property type="entry name" value="DUF397"/>
    <property type="match status" value="1"/>
</dbReference>
<dbReference type="Proteomes" id="UP000033393">
    <property type="component" value="Unassembled WGS sequence"/>
</dbReference>
<comment type="caution">
    <text evidence="2">The sequence shown here is derived from an EMBL/GenBank/DDBJ whole genome shotgun (WGS) entry which is preliminary data.</text>
</comment>
<dbReference type="RefSeq" id="WP_045311402.1">
    <property type="nucleotide sequence ID" value="NZ_JYJG01000063.1"/>
</dbReference>